<dbReference type="SUPFAM" id="SSF53335">
    <property type="entry name" value="S-adenosyl-L-methionine-dependent methyltransferases"/>
    <property type="match status" value="1"/>
</dbReference>
<protein>
    <recommendedName>
        <fullName evidence="4">Methyltransferase</fullName>
    </recommendedName>
</protein>
<comment type="caution">
    <text evidence="2">The sequence shown here is derived from an EMBL/GenBank/DDBJ whole genome shotgun (WGS) entry which is preliminary data.</text>
</comment>
<sequence>MTPRGAALVQPRYVGVSGHYAGARCCTSKLTPEVSNLPQGFRLFHSPISAPTRVLDLKAGSGYWVDKVALTESAHVVGIDIAPVQWATEPNCSFEFDNVNWKWTRKWESFDLIRGFLELCDTPFSYTSNAGEITSWNSVSRQARELGYKIGCSFAIHPGMYARYMAAAGFVDIREKWETIEVTEFVLHDVESVLLLAWHLEGADDEEIGTRLADWRGRLESEASSVKVRYVTAWGRKPFAGEVALASDGTVSDGGSDDDADEFSVGMRGEDPSSATAKRGHDDIPLHVDAKRARTIAWVGSLG</sequence>
<feature type="region of interest" description="Disordered" evidence="1">
    <location>
        <begin position="248"/>
        <end position="281"/>
    </location>
</feature>
<dbReference type="AlphaFoldDB" id="A0AA40K3Q6"/>
<dbReference type="InterPro" id="IPR029063">
    <property type="entry name" value="SAM-dependent_MTases_sf"/>
</dbReference>
<evidence type="ECO:0000256" key="1">
    <source>
        <dbReference type="SAM" id="MobiDB-lite"/>
    </source>
</evidence>
<keyword evidence="3" id="KW-1185">Reference proteome</keyword>
<dbReference type="Gene3D" id="3.40.50.150">
    <property type="entry name" value="Vaccinia Virus protein VP39"/>
    <property type="match status" value="1"/>
</dbReference>
<evidence type="ECO:0008006" key="4">
    <source>
        <dbReference type="Google" id="ProtNLM"/>
    </source>
</evidence>
<dbReference type="Proteomes" id="UP001172159">
    <property type="component" value="Unassembled WGS sequence"/>
</dbReference>
<proteinExistence type="predicted"/>
<reference evidence="2" key="1">
    <citation type="submission" date="2023-06" db="EMBL/GenBank/DDBJ databases">
        <title>Genome-scale phylogeny and comparative genomics of the fungal order Sordariales.</title>
        <authorList>
            <consortium name="Lawrence Berkeley National Laboratory"/>
            <person name="Hensen N."/>
            <person name="Bonometti L."/>
            <person name="Westerberg I."/>
            <person name="Brannstrom I.O."/>
            <person name="Guillou S."/>
            <person name="Cros-Aarteil S."/>
            <person name="Calhoun S."/>
            <person name="Haridas S."/>
            <person name="Kuo A."/>
            <person name="Mondo S."/>
            <person name="Pangilinan J."/>
            <person name="Riley R."/>
            <person name="Labutti K."/>
            <person name="Andreopoulos B."/>
            <person name="Lipzen A."/>
            <person name="Chen C."/>
            <person name="Yanf M."/>
            <person name="Daum C."/>
            <person name="Ng V."/>
            <person name="Clum A."/>
            <person name="Steindorff A."/>
            <person name="Ohm R."/>
            <person name="Martin F."/>
            <person name="Silar P."/>
            <person name="Natvig D."/>
            <person name="Lalanne C."/>
            <person name="Gautier V."/>
            <person name="Ament-Velasquez S.L."/>
            <person name="Kruys A."/>
            <person name="Hutchinson M.I."/>
            <person name="Powell A.J."/>
            <person name="Barry K."/>
            <person name="Miller A.N."/>
            <person name="Grigoriev I.V."/>
            <person name="Debuchy R."/>
            <person name="Gladieux P."/>
            <person name="Thoren M.H."/>
            <person name="Johannesson H."/>
        </authorList>
    </citation>
    <scope>NUCLEOTIDE SEQUENCE</scope>
    <source>
        <strain evidence="2">CBS 540.89</strain>
    </source>
</reference>
<evidence type="ECO:0000313" key="3">
    <source>
        <dbReference type="Proteomes" id="UP001172159"/>
    </source>
</evidence>
<evidence type="ECO:0000313" key="2">
    <source>
        <dbReference type="EMBL" id="KAK0744809.1"/>
    </source>
</evidence>
<name>A0AA40K3Q6_9PEZI</name>
<accession>A0AA40K3Q6</accession>
<dbReference type="EMBL" id="JAUKTV010000002">
    <property type="protein sequence ID" value="KAK0744809.1"/>
    <property type="molecule type" value="Genomic_DNA"/>
</dbReference>
<gene>
    <name evidence="2" type="ORF">B0T21DRAFT_447918</name>
</gene>
<organism evidence="2 3">
    <name type="scientific">Apiosordaria backusii</name>
    <dbReference type="NCBI Taxonomy" id="314023"/>
    <lineage>
        <taxon>Eukaryota</taxon>
        <taxon>Fungi</taxon>
        <taxon>Dikarya</taxon>
        <taxon>Ascomycota</taxon>
        <taxon>Pezizomycotina</taxon>
        <taxon>Sordariomycetes</taxon>
        <taxon>Sordariomycetidae</taxon>
        <taxon>Sordariales</taxon>
        <taxon>Lasiosphaeriaceae</taxon>
        <taxon>Apiosordaria</taxon>
    </lineage>
</organism>
<dbReference type="CDD" id="cd02440">
    <property type="entry name" value="AdoMet_MTases"/>
    <property type="match status" value="1"/>
</dbReference>